<accession>A0AC60PFU5</accession>
<organism evidence="1 2">
    <name type="scientific">Ixodes persulcatus</name>
    <name type="common">Taiga tick</name>
    <dbReference type="NCBI Taxonomy" id="34615"/>
    <lineage>
        <taxon>Eukaryota</taxon>
        <taxon>Metazoa</taxon>
        <taxon>Ecdysozoa</taxon>
        <taxon>Arthropoda</taxon>
        <taxon>Chelicerata</taxon>
        <taxon>Arachnida</taxon>
        <taxon>Acari</taxon>
        <taxon>Parasitiformes</taxon>
        <taxon>Ixodida</taxon>
        <taxon>Ixodoidea</taxon>
        <taxon>Ixodidae</taxon>
        <taxon>Ixodinae</taxon>
        <taxon>Ixodes</taxon>
    </lineage>
</organism>
<evidence type="ECO:0000313" key="1">
    <source>
        <dbReference type="EMBL" id="KAG0418923.1"/>
    </source>
</evidence>
<proteinExistence type="predicted"/>
<comment type="caution">
    <text evidence="1">The sequence shown here is derived from an EMBL/GenBank/DDBJ whole genome shotgun (WGS) entry which is preliminary data.</text>
</comment>
<dbReference type="EMBL" id="JABSTQ010010689">
    <property type="protein sequence ID" value="KAG0418923.1"/>
    <property type="molecule type" value="Genomic_DNA"/>
</dbReference>
<protein>
    <submittedName>
        <fullName evidence="1">Uncharacterized protein</fullName>
    </submittedName>
</protein>
<sequence length="289" mass="31829">MFTAIVVDFLNDLYTCFDAIIEHYEVYKVETIGDAYMVVGGLPLRNGISHAAQVASMALHLLAEVRCFRIRHRPNETLMLRVGIHSGPVCAGVVGRKMPRYCLFGDTVNTASRMESTGLPLKIHCSEACKVLLDKLGGYIIEDRGAVHIKGKGDMRTYWIVGEVEGRRQRPQFPGRSPSVRWVRSACNSLRNQASEPSVGRLREKHRQQTTAPQTPHQATTTLWRRGHSCPSLEEPDPKTSPGNGGGGDCAGSRISSEDSVPAERQPLLKLNTTTRATDNIESDLGGHQ</sequence>
<dbReference type="Proteomes" id="UP000805193">
    <property type="component" value="Unassembled WGS sequence"/>
</dbReference>
<evidence type="ECO:0000313" key="2">
    <source>
        <dbReference type="Proteomes" id="UP000805193"/>
    </source>
</evidence>
<name>A0AC60PFU5_IXOPE</name>
<reference evidence="1 2" key="1">
    <citation type="journal article" date="2020" name="Cell">
        <title>Large-Scale Comparative Analyses of Tick Genomes Elucidate Their Genetic Diversity and Vector Capacities.</title>
        <authorList>
            <consortium name="Tick Genome and Microbiome Consortium (TIGMIC)"/>
            <person name="Jia N."/>
            <person name="Wang J."/>
            <person name="Shi W."/>
            <person name="Du L."/>
            <person name="Sun Y."/>
            <person name="Zhan W."/>
            <person name="Jiang J.F."/>
            <person name="Wang Q."/>
            <person name="Zhang B."/>
            <person name="Ji P."/>
            <person name="Bell-Sakyi L."/>
            <person name="Cui X.M."/>
            <person name="Yuan T.T."/>
            <person name="Jiang B.G."/>
            <person name="Yang W.F."/>
            <person name="Lam T.T."/>
            <person name="Chang Q.C."/>
            <person name="Ding S.J."/>
            <person name="Wang X.J."/>
            <person name="Zhu J.G."/>
            <person name="Ruan X.D."/>
            <person name="Zhao L."/>
            <person name="Wei J.T."/>
            <person name="Ye R.Z."/>
            <person name="Que T.C."/>
            <person name="Du C.H."/>
            <person name="Zhou Y.H."/>
            <person name="Cheng J.X."/>
            <person name="Dai P.F."/>
            <person name="Guo W.B."/>
            <person name="Han X.H."/>
            <person name="Huang E.J."/>
            <person name="Li L.F."/>
            <person name="Wei W."/>
            <person name="Gao Y.C."/>
            <person name="Liu J.Z."/>
            <person name="Shao H.Z."/>
            <person name="Wang X."/>
            <person name="Wang C.C."/>
            <person name="Yang T.C."/>
            <person name="Huo Q.B."/>
            <person name="Li W."/>
            <person name="Chen H.Y."/>
            <person name="Chen S.E."/>
            <person name="Zhou L.G."/>
            <person name="Ni X.B."/>
            <person name="Tian J.H."/>
            <person name="Sheng Y."/>
            <person name="Liu T."/>
            <person name="Pan Y.S."/>
            <person name="Xia L.Y."/>
            <person name="Li J."/>
            <person name="Zhao F."/>
            <person name="Cao W.C."/>
        </authorList>
    </citation>
    <scope>NUCLEOTIDE SEQUENCE [LARGE SCALE GENOMIC DNA]</scope>
    <source>
        <strain evidence="1">Iper-2018</strain>
    </source>
</reference>
<keyword evidence="2" id="KW-1185">Reference proteome</keyword>
<gene>
    <name evidence="1" type="ORF">HPB47_004497</name>
</gene>